<sequence>METKESIVFLSGLLCNETVWEDVSKELENTYDVSIISFQGCDSIEKMAKRVLDTAPQKFVLIGHSMGGRVALEVFNQASNRITKIGLFNTGVHSKSEAEVQGRQKLLDLAKNEGIKSVVKQWLPPMMSKSSLENTLLMEKLEKMANSYSQEDFFKQIHALINRPDAQILLPLINIPTLLLSATEDKWSPISQHEQMQEYIENSTLAIIENASHMAPVEQPIAVSKAIRNWLENK</sequence>
<reference evidence="2 3" key="1">
    <citation type="submission" date="2020-05" db="EMBL/GenBank/DDBJ databases">
        <title>Complete genome sequencing of Campylobacter and Arcobacter type strains.</title>
        <authorList>
            <person name="Miller W.G."/>
            <person name="Yee E."/>
        </authorList>
    </citation>
    <scope>NUCLEOTIDE SEQUENCE [LARGE SCALE GENOMIC DNA]</scope>
    <source>
        <strain evidence="2 3">LMG 26156</strain>
    </source>
</reference>
<protein>
    <submittedName>
        <fullName evidence="2">Alpha/beta hydrolase family protein</fullName>
    </submittedName>
</protein>
<evidence type="ECO:0000313" key="3">
    <source>
        <dbReference type="Proteomes" id="UP000503482"/>
    </source>
</evidence>
<evidence type="ECO:0000259" key="1">
    <source>
        <dbReference type="Pfam" id="PF12146"/>
    </source>
</evidence>
<dbReference type="InterPro" id="IPR029058">
    <property type="entry name" value="AB_hydrolase_fold"/>
</dbReference>
<dbReference type="EMBL" id="CP053840">
    <property type="protein sequence ID" value="QKF67684.1"/>
    <property type="molecule type" value="Genomic_DNA"/>
</dbReference>
<dbReference type="Gene3D" id="3.40.50.1820">
    <property type="entry name" value="alpha/beta hydrolase"/>
    <property type="match status" value="1"/>
</dbReference>
<keyword evidence="3" id="KW-1185">Reference proteome</keyword>
<dbReference type="SUPFAM" id="SSF53474">
    <property type="entry name" value="alpha/beta-Hydrolases"/>
    <property type="match status" value="1"/>
</dbReference>
<dbReference type="RefSeq" id="WP_128359412.1">
    <property type="nucleotide sequence ID" value="NZ_CP053840.1"/>
</dbReference>
<dbReference type="Pfam" id="PF12146">
    <property type="entry name" value="Hydrolase_4"/>
    <property type="match status" value="1"/>
</dbReference>
<name>A0AAE7BC67_9BACT</name>
<proteinExistence type="predicted"/>
<dbReference type="AlphaFoldDB" id="A0AAE7BC67"/>
<dbReference type="InterPro" id="IPR022742">
    <property type="entry name" value="Hydrolase_4"/>
</dbReference>
<accession>A0AAE7BC67</accession>
<gene>
    <name evidence="2" type="ORF">AVENP_2156</name>
</gene>
<dbReference type="PANTHER" id="PTHR43798:SF29">
    <property type="entry name" value="AB HYDROLASE-1 DOMAIN-CONTAINING PROTEIN"/>
    <property type="match status" value="1"/>
</dbReference>
<feature type="domain" description="Serine aminopeptidase S33" evidence="1">
    <location>
        <begin position="50"/>
        <end position="218"/>
    </location>
</feature>
<dbReference type="GO" id="GO:0016787">
    <property type="term" value="F:hydrolase activity"/>
    <property type="evidence" value="ECO:0007669"/>
    <property type="project" value="UniProtKB-KW"/>
</dbReference>
<organism evidence="2 3">
    <name type="scientific">Arcobacter venerupis</name>
    <dbReference type="NCBI Taxonomy" id="1054033"/>
    <lineage>
        <taxon>Bacteria</taxon>
        <taxon>Pseudomonadati</taxon>
        <taxon>Campylobacterota</taxon>
        <taxon>Epsilonproteobacteria</taxon>
        <taxon>Campylobacterales</taxon>
        <taxon>Arcobacteraceae</taxon>
        <taxon>Arcobacter</taxon>
    </lineage>
</organism>
<dbReference type="KEGG" id="avp:AVENP_2156"/>
<keyword evidence="2" id="KW-0378">Hydrolase</keyword>
<evidence type="ECO:0000313" key="2">
    <source>
        <dbReference type="EMBL" id="QKF67684.1"/>
    </source>
</evidence>
<dbReference type="PANTHER" id="PTHR43798">
    <property type="entry name" value="MONOACYLGLYCEROL LIPASE"/>
    <property type="match status" value="1"/>
</dbReference>
<dbReference type="InterPro" id="IPR050266">
    <property type="entry name" value="AB_hydrolase_sf"/>
</dbReference>
<dbReference type="Proteomes" id="UP000503482">
    <property type="component" value="Chromosome"/>
</dbReference>